<dbReference type="Proteomes" id="UP000821845">
    <property type="component" value="Chromosome 4"/>
</dbReference>
<gene>
    <name evidence="1" type="ORF">HPB50_023032</name>
</gene>
<evidence type="ECO:0000313" key="2">
    <source>
        <dbReference type="Proteomes" id="UP000821845"/>
    </source>
</evidence>
<organism evidence="1 2">
    <name type="scientific">Hyalomma asiaticum</name>
    <name type="common">Tick</name>
    <dbReference type="NCBI Taxonomy" id="266040"/>
    <lineage>
        <taxon>Eukaryota</taxon>
        <taxon>Metazoa</taxon>
        <taxon>Ecdysozoa</taxon>
        <taxon>Arthropoda</taxon>
        <taxon>Chelicerata</taxon>
        <taxon>Arachnida</taxon>
        <taxon>Acari</taxon>
        <taxon>Parasitiformes</taxon>
        <taxon>Ixodida</taxon>
        <taxon>Ixodoidea</taxon>
        <taxon>Ixodidae</taxon>
        <taxon>Hyalomminae</taxon>
        <taxon>Hyalomma</taxon>
    </lineage>
</organism>
<comment type="caution">
    <text evidence="1">The sequence shown here is derived from an EMBL/GenBank/DDBJ whole genome shotgun (WGS) entry which is preliminary data.</text>
</comment>
<protein>
    <submittedName>
        <fullName evidence="1">Uncharacterized protein</fullName>
    </submittedName>
</protein>
<reference evidence="1" key="1">
    <citation type="submission" date="2020-05" db="EMBL/GenBank/DDBJ databases">
        <title>Large-scale comparative analyses of tick genomes elucidate their genetic diversity and vector capacities.</title>
        <authorList>
            <person name="Jia N."/>
            <person name="Wang J."/>
            <person name="Shi W."/>
            <person name="Du L."/>
            <person name="Sun Y."/>
            <person name="Zhan W."/>
            <person name="Jiang J."/>
            <person name="Wang Q."/>
            <person name="Zhang B."/>
            <person name="Ji P."/>
            <person name="Sakyi L.B."/>
            <person name="Cui X."/>
            <person name="Yuan T."/>
            <person name="Jiang B."/>
            <person name="Yang W."/>
            <person name="Lam T.T.-Y."/>
            <person name="Chang Q."/>
            <person name="Ding S."/>
            <person name="Wang X."/>
            <person name="Zhu J."/>
            <person name="Ruan X."/>
            <person name="Zhao L."/>
            <person name="Wei J."/>
            <person name="Que T."/>
            <person name="Du C."/>
            <person name="Cheng J."/>
            <person name="Dai P."/>
            <person name="Han X."/>
            <person name="Huang E."/>
            <person name="Gao Y."/>
            <person name="Liu J."/>
            <person name="Shao H."/>
            <person name="Ye R."/>
            <person name="Li L."/>
            <person name="Wei W."/>
            <person name="Wang X."/>
            <person name="Wang C."/>
            <person name="Yang T."/>
            <person name="Huo Q."/>
            <person name="Li W."/>
            <person name="Guo W."/>
            <person name="Chen H."/>
            <person name="Zhou L."/>
            <person name="Ni X."/>
            <person name="Tian J."/>
            <person name="Zhou Y."/>
            <person name="Sheng Y."/>
            <person name="Liu T."/>
            <person name="Pan Y."/>
            <person name="Xia L."/>
            <person name="Li J."/>
            <person name="Zhao F."/>
            <person name="Cao W."/>
        </authorList>
    </citation>
    <scope>NUCLEOTIDE SEQUENCE</scope>
    <source>
        <strain evidence="1">Hyas-2018</strain>
    </source>
</reference>
<evidence type="ECO:0000313" key="1">
    <source>
        <dbReference type="EMBL" id="KAH6934340.1"/>
    </source>
</evidence>
<keyword evidence="2" id="KW-1185">Reference proteome</keyword>
<accession>A0ACB7SIE0</accession>
<proteinExistence type="predicted"/>
<name>A0ACB7SIE0_HYAAI</name>
<dbReference type="EMBL" id="CM023484">
    <property type="protein sequence ID" value="KAH6934340.1"/>
    <property type="molecule type" value="Genomic_DNA"/>
</dbReference>
<sequence length="80" mass="9143">MKLSSDYLIRPPRVRIMTMDAGQVHVNPNLVVVRQGLPQHSRHLVWATVEPGSENRVRSRVRTVADEREAVYQNEPGITK</sequence>